<protein>
    <submittedName>
        <fullName evidence="1">Uncharacterized protein</fullName>
    </submittedName>
</protein>
<keyword evidence="2" id="KW-1185">Reference proteome</keyword>
<organism evidence="1 2">
    <name type="scientific">Eumeta variegata</name>
    <name type="common">Bagworm moth</name>
    <name type="synonym">Eumeta japonica</name>
    <dbReference type="NCBI Taxonomy" id="151549"/>
    <lineage>
        <taxon>Eukaryota</taxon>
        <taxon>Metazoa</taxon>
        <taxon>Ecdysozoa</taxon>
        <taxon>Arthropoda</taxon>
        <taxon>Hexapoda</taxon>
        <taxon>Insecta</taxon>
        <taxon>Pterygota</taxon>
        <taxon>Neoptera</taxon>
        <taxon>Endopterygota</taxon>
        <taxon>Lepidoptera</taxon>
        <taxon>Glossata</taxon>
        <taxon>Ditrysia</taxon>
        <taxon>Tineoidea</taxon>
        <taxon>Psychidae</taxon>
        <taxon>Oiketicinae</taxon>
        <taxon>Eumeta</taxon>
    </lineage>
</organism>
<evidence type="ECO:0000313" key="2">
    <source>
        <dbReference type="Proteomes" id="UP000299102"/>
    </source>
</evidence>
<comment type="caution">
    <text evidence="1">The sequence shown here is derived from an EMBL/GenBank/DDBJ whole genome shotgun (WGS) entry which is preliminary data.</text>
</comment>
<dbReference type="Proteomes" id="UP000299102">
    <property type="component" value="Unassembled WGS sequence"/>
</dbReference>
<name>A0A4C1V120_EUMVA</name>
<reference evidence="1 2" key="1">
    <citation type="journal article" date="2019" name="Commun. Biol.">
        <title>The bagworm genome reveals a unique fibroin gene that provides high tensile strength.</title>
        <authorList>
            <person name="Kono N."/>
            <person name="Nakamura H."/>
            <person name="Ohtoshi R."/>
            <person name="Tomita M."/>
            <person name="Numata K."/>
            <person name="Arakawa K."/>
        </authorList>
    </citation>
    <scope>NUCLEOTIDE SEQUENCE [LARGE SCALE GENOMIC DNA]</scope>
</reference>
<sequence>MLPSLSRGRVPWVGRPPGLRGAFPRRLLVCRESTAGARVGPRLSGVTVAVVVVVAVAVAVAIRSDELNAAAGGYTGSPWPPLELDPVGWGRKLYPPGAPRSSGFRTQRVSTGPIIKTPLSVLLSLYQRALFGEP</sequence>
<gene>
    <name evidence="1" type="ORF">EVAR_27634_1</name>
</gene>
<evidence type="ECO:0000313" key="1">
    <source>
        <dbReference type="EMBL" id="GBP32210.1"/>
    </source>
</evidence>
<proteinExistence type="predicted"/>
<dbReference type="OrthoDB" id="25246at2759"/>
<dbReference type="EMBL" id="BGZK01000256">
    <property type="protein sequence ID" value="GBP32210.1"/>
    <property type="molecule type" value="Genomic_DNA"/>
</dbReference>
<dbReference type="AlphaFoldDB" id="A0A4C1V120"/>
<accession>A0A4C1V120</accession>